<reference evidence="2 3" key="1">
    <citation type="submission" date="2018-07" db="EMBL/GenBank/DDBJ databases">
        <title>Genomic Encyclopedia of Type Strains, Phase IV (KMG-IV): sequencing the most valuable type-strain genomes for metagenomic binning, comparative biology and taxonomic classification.</title>
        <authorList>
            <person name="Goeker M."/>
        </authorList>
    </citation>
    <scope>NUCLEOTIDE SEQUENCE [LARGE SCALE GENOMIC DNA]</scope>
    <source>
        <strain evidence="2 3">DSM 44290</strain>
    </source>
</reference>
<dbReference type="InterPro" id="IPR016040">
    <property type="entry name" value="NAD(P)-bd_dom"/>
</dbReference>
<feature type="domain" description="NAD(P)-binding" evidence="1">
    <location>
        <begin position="17"/>
        <end position="332"/>
    </location>
</feature>
<evidence type="ECO:0000259" key="1">
    <source>
        <dbReference type="Pfam" id="PF16363"/>
    </source>
</evidence>
<dbReference type="Gene3D" id="3.90.25.10">
    <property type="entry name" value="UDP-galactose 4-epimerase, domain 1"/>
    <property type="match status" value="1"/>
</dbReference>
<dbReference type="SUPFAM" id="SSF51735">
    <property type="entry name" value="NAD(P)-binding Rossmann-fold domains"/>
    <property type="match status" value="1"/>
</dbReference>
<proteinExistence type="predicted"/>
<protein>
    <submittedName>
        <fullName evidence="2">dTDP-glucose 4,6-dehydratase</fullName>
    </submittedName>
</protein>
<dbReference type="Pfam" id="PF16363">
    <property type="entry name" value="GDP_Man_Dehyd"/>
    <property type="match status" value="1"/>
</dbReference>
<dbReference type="Gene3D" id="3.40.50.720">
    <property type="entry name" value="NAD(P)-binding Rossmann-like Domain"/>
    <property type="match status" value="1"/>
</dbReference>
<accession>A0A370HZM6</accession>
<keyword evidence="3" id="KW-1185">Reference proteome</keyword>
<dbReference type="InterPro" id="IPR036291">
    <property type="entry name" value="NAD(P)-bd_dom_sf"/>
</dbReference>
<dbReference type="PANTHER" id="PTHR43000">
    <property type="entry name" value="DTDP-D-GLUCOSE 4,6-DEHYDRATASE-RELATED"/>
    <property type="match status" value="1"/>
</dbReference>
<name>A0A370HZM6_9NOCA</name>
<sequence>MARAGFRLASAFMAVYLVTGAAGFIGANYVHRLLEWEPEARVVAVDYIGFAGNLANLDPVIDRITFERADIADLAAMEAVYRRHRPDHVVNFAAESHNDRAIADPSIFMRSNALGAQVMAECSRRVPVRSHVHVSTIEVYGELGAGQQWFTERSPLNAKTPYSAAKAAGDQIVRAYMQTYPEMNLRMTHCANNFGPYQLPEKLIPLAVTNVLRGKRVPVYGDGLQSRDWLHVTDHCAAVHRVLHAELEPIPAAAATDPALLPIFDISARTEVTNIELARRVVTELGLDPQEWIEYIPDRPNHDRRYLINPEKIENQLGWRPIHEFDAGITETVAWYAENRAWWERILAEKGELQFDWGSGRPIGIGSSS</sequence>
<evidence type="ECO:0000313" key="2">
    <source>
        <dbReference type="EMBL" id="RDI63957.1"/>
    </source>
</evidence>
<evidence type="ECO:0000313" key="3">
    <source>
        <dbReference type="Proteomes" id="UP000254869"/>
    </source>
</evidence>
<organism evidence="2 3">
    <name type="scientific">Nocardia pseudobrasiliensis</name>
    <dbReference type="NCBI Taxonomy" id="45979"/>
    <lineage>
        <taxon>Bacteria</taxon>
        <taxon>Bacillati</taxon>
        <taxon>Actinomycetota</taxon>
        <taxon>Actinomycetes</taxon>
        <taxon>Mycobacteriales</taxon>
        <taxon>Nocardiaceae</taxon>
        <taxon>Nocardia</taxon>
    </lineage>
</organism>
<dbReference type="Proteomes" id="UP000254869">
    <property type="component" value="Unassembled WGS sequence"/>
</dbReference>
<dbReference type="EMBL" id="QQBC01000009">
    <property type="protein sequence ID" value="RDI63957.1"/>
    <property type="molecule type" value="Genomic_DNA"/>
</dbReference>
<comment type="caution">
    <text evidence="2">The sequence shown here is derived from an EMBL/GenBank/DDBJ whole genome shotgun (WGS) entry which is preliminary data.</text>
</comment>
<dbReference type="STRING" id="1210086.GCA_001613105_05379"/>
<dbReference type="AlphaFoldDB" id="A0A370HZM6"/>
<gene>
    <name evidence="2" type="ORF">DFR76_109297</name>
</gene>